<evidence type="ECO:0000313" key="2">
    <source>
        <dbReference type="Proteomes" id="UP000821845"/>
    </source>
</evidence>
<reference evidence="1" key="1">
    <citation type="submission" date="2020-05" db="EMBL/GenBank/DDBJ databases">
        <title>Large-scale comparative analyses of tick genomes elucidate their genetic diversity and vector capacities.</title>
        <authorList>
            <person name="Jia N."/>
            <person name="Wang J."/>
            <person name="Shi W."/>
            <person name="Du L."/>
            <person name="Sun Y."/>
            <person name="Zhan W."/>
            <person name="Jiang J."/>
            <person name="Wang Q."/>
            <person name="Zhang B."/>
            <person name="Ji P."/>
            <person name="Sakyi L.B."/>
            <person name="Cui X."/>
            <person name="Yuan T."/>
            <person name="Jiang B."/>
            <person name="Yang W."/>
            <person name="Lam T.T.-Y."/>
            <person name="Chang Q."/>
            <person name="Ding S."/>
            <person name="Wang X."/>
            <person name="Zhu J."/>
            <person name="Ruan X."/>
            <person name="Zhao L."/>
            <person name="Wei J."/>
            <person name="Que T."/>
            <person name="Du C."/>
            <person name="Cheng J."/>
            <person name="Dai P."/>
            <person name="Han X."/>
            <person name="Huang E."/>
            <person name="Gao Y."/>
            <person name="Liu J."/>
            <person name="Shao H."/>
            <person name="Ye R."/>
            <person name="Li L."/>
            <person name="Wei W."/>
            <person name="Wang X."/>
            <person name="Wang C."/>
            <person name="Yang T."/>
            <person name="Huo Q."/>
            <person name="Li W."/>
            <person name="Guo W."/>
            <person name="Chen H."/>
            <person name="Zhou L."/>
            <person name="Ni X."/>
            <person name="Tian J."/>
            <person name="Zhou Y."/>
            <person name="Sheng Y."/>
            <person name="Liu T."/>
            <person name="Pan Y."/>
            <person name="Xia L."/>
            <person name="Li J."/>
            <person name="Zhao F."/>
            <person name="Cao W."/>
        </authorList>
    </citation>
    <scope>NUCLEOTIDE SEQUENCE</scope>
    <source>
        <strain evidence="1">Hyas-2018</strain>
    </source>
</reference>
<dbReference type="Proteomes" id="UP000821845">
    <property type="component" value="Chromosome 5"/>
</dbReference>
<proteinExistence type="predicted"/>
<organism evidence="1 2">
    <name type="scientific">Hyalomma asiaticum</name>
    <name type="common">Tick</name>
    <dbReference type="NCBI Taxonomy" id="266040"/>
    <lineage>
        <taxon>Eukaryota</taxon>
        <taxon>Metazoa</taxon>
        <taxon>Ecdysozoa</taxon>
        <taxon>Arthropoda</taxon>
        <taxon>Chelicerata</taxon>
        <taxon>Arachnida</taxon>
        <taxon>Acari</taxon>
        <taxon>Parasitiformes</taxon>
        <taxon>Ixodida</taxon>
        <taxon>Ixodoidea</taxon>
        <taxon>Ixodidae</taxon>
        <taxon>Hyalomminae</taxon>
        <taxon>Hyalomma</taxon>
    </lineage>
</organism>
<dbReference type="EMBL" id="CM023485">
    <property type="protein sequence ID" value="KAH6931541.1"/>
    <property type="molecule type" value="Genomic_DNA"/>
</dbReference>
<comment type="caution">
    <text evidence="1">The sequence shown here is derived from an EMBL/GenBank/DDBJ whole genome shotgun (WGS) entry which is preliminary data.</text>
</comment>
<evidence type="ECO:0000313" key="1">
    <source>
        <dbReference type="EMBL" id="KAH6931541.1"/>
    </source>
</evidence>
<keyword evidence="2" id="KW-1185">Reference proteome</keyword>
<gene>
    <name evidence="1" type="ORF">HPB50_025168</name>
</gene>
<protein>
    <submittedName>
        <fullName evidence="1">Uncharacterized protein</fullName>
    </submittedName>
</protein>
<accession>A0ACB7SBV1</accession>
<sequence>MALPPRGGPRNPTQRTEAETGCARARVRLGEGFRKDKGPSGPETERLFVSVHGGAALTELASDGRCRRTRAVAAIRLLPLQALHLPAWRLVRGNGALGVGVRMDGRAIKSASKLPVVRRFGPRFEKSIRQLPPPFALSSSVRHYREGVQGVPLTGDSVTLYILVLLLVNHGDIIYIYPTPMGLRTCPSTS</sequence>
<name>A0ACB7SBV1_HYAAI</name>